<protein>
    <submittedName>
        <fullName evidence="12">Uncharacterized protein</fullName>
    </submittedName>
</protein>
<comment type="cofactor">
    <cofactor evidence="1">
        <name>Mn(2+)</name>
        <dbReference type="ChEBI" id="CHEBI:29035"/>
    </cofactor>
</comment>
<evidence type="ECO:0000256" key="2">
    <source>
        <dbReference type="ARBA" id="ARBA00001946"/>
    </source>
</evidence>
<dbReference type="Gene3D" id="1.10.1520.10">
    <property type="entry name" value="Ribonuclease III domain"/>
    <property type="match status" value="1"/>
</dbReference>
<dbReference type="OrthoDB" id="416741at2759"/>
<dbReference type="GO" id="GO:0004525">
    <property type="term" value="F:ribonuclease III activity"/>
    <property type="evidence" value="ECO:0007669"/>
    <property type="project" value="InterPro"/>
</dbReference>
<dbReference type="InterPro" id="IPR014720">
    <property type="entry name" value="dsRBD_dom"/>
</dbReference>
<keyword evidence="7" id="KW-0460">Magnesium</keyword>
<dbReference type="Proteomes" id="UP000631114">
    <property type="component" value="Unassembled WGS sequence"/>
</dbReference>
<name>A0A835GYE4_9MAGN</name>
<dbReference type="SMART" id="SM00358">
    <property type="entry name" value="DSRM"/>
    <property type="match status" value="2"/>
</dbReference>
<keyword evidence="13" id="KW-1185">Reference proteome</keyword>
<evidence type="ECO:0000256" key="6">
    <source>
        <dbReference type="ARBA" id="ARBA00022801"/>
    </source>
</evidence>
<dbReference type="AlphaFoldDB" id="A0A835GYE4"/>
<evidence type="ECO:0000256" key="8">
    <source>
        <dbReference type="ARBA" id="ARBA00022884"/>
    </source>
</evidence>
<evidence type="ECO:0000313" key="13">
    <source>
        <dbReference type="Proteomes" id="UP000631114"/>
    </source>
</evidence>
<dbReference type="PROSITE" id="PS00517">
    <property type="entry name" value="RNASE_3_1"/>
    <property type="match status" value="1"/>
</dbReference>
<dbReference type="GO" id="GO:0005737">
    <property type="term" value="C:cytoplasm"/>
    <property type="evidence" value="ECO:0007669"/>
    <property type="project" value="TreeGrafter"/>
</dbReference>
<dbReference type="PROSITE" id="PS50137">
    <property type="entry name" value="DS_RBD"/>
    <property type="match status" value="1"/>
</dbReference>
<reference evidence="12 13" key="1">
    <citation type="submission" date="2020-10" db="EMBL/GenBank/DDBJ databases">
        <title>The Coptis chinensis genome and diversification of protoberbering-type alkaloids.</title>
        <authorList>
            <person name="Wang B."/>
            <person name="Shu S."/>
            <person name="Song C."/>
            <person name="Liu Y."/>
        </authorList>
    </citation>
    <scope>NUCLEOTIDE SEQUENCE [LARGE SCALE GENOMIC DNA]</scope>
    <source>
        <strain evidence="12">HL-2020</strain>
        <tissue evidence="12">Leaf</tissue>
    </source>
</reference>
<evidence type="ECO:0000256" key="4">
    <source>
        <dbReference type="ARBA" id="ARBA00022723"/>
    </source>
</evidence>
<dbReference type="Gene3D" id="3.30.160.20">
    <property type="match status" value="2"/>
</dbReference>
<dbReference type="PROSITE" id="PS50142">
    <property type="entry name" value="RNASE_3_2"/>
    <property type="match status" value="1"/>
</dbReference>
<dbReference type="SUPFAM" id="SSF69065">
    <property type="entry name" value="RNase III domain-like"/>
    <property type="match status" value="1"/>
</dbReference>
<dbReference type="SUPFAM" id="SSF54768">
    <property type="entry name" value="dsRNA-binding domain-like"/>
    <property type="match status" value="2"/>
</dbReference>
<dbReference type="CDD" id="cd00593">
    <property type="entry name" value="RIBOc"/>
    <property type="match status" value="1"/>
</dbReference>
<keyword evidence="8 9" id="KW-0694">RNA-binding</keyword>
<dbReference type="GO" id="GO:0030422">
    <property type="term" value="P:siRNA processing"/>
    <property type="evidence" value="ECO:0007669"/>
    <property type="project" value="TreeGrafter"/>
</dbReference>
<keyword evidence="3" id="KW-0540">Nuclease</keyword>
<keyword evidence="6" id="KW-0378">Hydrolase</keyword>
<evidence type="ECO:0000259" key="10">
    <source>
        <dbReference type="PROSITE" id="PS50137"/>
    </source>
</evidence>
<evidence type="ECO:0000256" key="7">
    <source>
        <dbReference type="ARBA" id="ARBA00022842"/>
    </source>
</evidence>
<dbReference type="GO" id="GO:0046872">
    <property type="term" value="F:metal ion binding"/>
    <property type="evidence" value="ECO:0007669"/>
    <property type="project" value="UniProtKB-KW"/>
</dbReference>
<feature type="domain" description="DRBM" evidence="10">
    <location>
        <begin position="284"/>
        <end position="357"/>
    </location>
</feature>
<dbReference type="Pfam" id="PF00636">
    <property type="entry name" value="Ribonuclease_3"/>
    <property type="match status" value="1"/>
</dbReference>
<comment type="caution">
    <text evidence="12">The sequence shown here is derived from an EMBL/GenBank/DDBJ whole genome shotgun (WGS) entry which is preliminary data.</text>
</comment>
<evidence type="ECO:0000256" key="3">
    <source>
        <dbReference type="ARBA" id="ARBA00022722"/>
    </source>
</evidence>
<evidence type="ECO:0000259" key="11">
    <source>
        <dbReference type="PROSITE" id="PS50142"/>
    </source>
</evidence>
<dbReference type="InterPro" id="IPR036389">
    <property type="entry name" value="RNase_III_sf"/>
</dbReference>
<dbReference type="InterPro" id="IPR000999">
    <property type="entry name" value="RNase_III_dom"/>
</dbReference>
<keyword evidence="5" id="KW-0255">Endonuclease</keyword>
<gene>
    <name evidence="12" type="ORF">IFM89_008283</name>
</gene>
<sequence>MEAYFQLAFPDTQMMTVVVDEDFMLSIEAVEHILKYNFFDKSLLAAALTHSSLNDSPSYQRLEFVGDAALGLAFANFVYITYPDLDQGRLSLLRASNISTEKLARVAVRNGLFHFVRHNAPSLDAKVNEFSLAIKEEEESYENLAYGGKVKAPKILADIVEAIAAAIYVDVKFDLKFMWEVFSPLLEPIVTLENLKQQPVTMLYELCQKQGKNVDIKHWRRGENNITNVFVDGKLLASACSEQKETSKLIASKAALDKLLMSESMLIKAEGSCELLNGVEELTVAKQKLIEFCGKKHWSKPTYRVENQEGPSHDRKYICMVEIETSDCTYKTTGKVKPKVKEAENSAASMMLYNLKDTKFAA</sequence>
<dbReference type="Pfam" id="PF00035">
    <property type="entry name" value="dsrm"/>
    <property type="match status" value="2"/>
</dbReference>
<evidence type="ECO:0000256" key="9">
    <source>
        <dbReference type="PROSITE-ProRule" id="PRU00266"/>
    </source>
</evidence>
<dbReference type="EMBL" id="JADFTS010000009">
    <property type="protein sequence ID" value="KAF9588213.1"/>
    <property type="molecule type" value="Genomic_DNA"/>
</dbReference>
<evidence type="ECO:0000256" key="1">
    <source>
        <dbReference type="ARBA" id="ARBA00001936"/>
    </source>
</evidence>
<dbReference type="GO" id="GO:0003723">
    <property type="term" value="F:RNA binding"/>
    <property type="evidence" value="ECO:0007669"/>
    <property type="project" value="UniProtKB-UniRule"/>
</dbReference>
<dbReference type="FunFam" id="1.10.1520.10:FF:000004">
    <property type="entry name" value="Endoribonuclease dicer-like 1"/>
    <property type="match status" value="1"/>
</dbReference>
<dbReference type="PANTHER" id="PTHR14950">
    <property type="entry name" value="DICER-RELATED"/>
    <property type="match status" value="1"/>
</dbReference>
<feature type="domain" description="RNase III" evidence="11">
    <location>
        <begin position="27"/>
        <end position="172"/>
    </location>
</feature>
<proteinExistence type="predicted"/>
<dbReference type="PANTHER" id="PTHR14950:SF49">
    <property type="entry name" value="RIBONUCLEASE 3-LIKE PROTEIN 2-RELATED"/>
    <property type="match status" value="1"/>
</dbReference>
<dbReference type="GO" id="GO:0005634">
    <property type="term" value="C:nucleus"/>
    <property type="evidence" value="ECO:0007669"/>
    <property type="project" value="TreeGrafter"/>
</dbReference>
<dbReference type="CDD" id="cd00048">
    <property type="entry name" value="DSRM_SF"/>
    <property type="match status" value="1"/>
</dbReference>
<dbReference type="SMART" id="SM00535">
    <property type="entry name" value="RIBOc"/>
    <property type="match status" value="1"/>
</dbReference>
<keyword evidence="4" id="KW-0479">Metal-binding</keyword>
<evidence type="ECO:0000313" key="12">
    <source>
        <dbReference type="EMBL" id="KAF9588213.1"/>
    </source>
</evidence>
<evidence type="ECO:0000256" key="5">
    <source>
        <dbReference type="ARBA" id="ARBA00022759"/>
    </source>
</evidence>
<accession>A0A835GYE4</accession>
<organism evidence="12 13">
    <name type="scientific">Coptis chinensis</name>
    <dbReference type="NCBI Taxonomy" id="261450"/>
    <lineage>
        <taxon>Eukaryota</taxon>
        <taxon>Viridiplantae</taxon>
        <taxon>Streptophyta</taxon>
        <taxon>Embryophyta</taxon>
        <taxon>Tracheophyta</taxon>
        <taxon>Spermatophyta</taxon>
        <taxon>Magnoliopsida</taxon>
        <taxon>Ranunculales</taxon>
        <taxon>Ranunculaceae</taxon>
        <taxon>Coptidoideae</taxon>
        <taxon>Coptis</taxon>
    </lineage>
</organism>
<comment type="cofactor">
    <cofactor evidence="2">
        <name>Mg(2+)</name>
        <dbReference type="ChEBI" id="CHEBI:18420"/>
    </cofactor>
</comment>